<sequence length="232" mass="26363">MSRRLVRSIRNISSTPAEIKIKAATSNDSFGPTTSELNELAILTNDSKQLKQIITILVKRINDSSRNWRHILKSLTVIQYCMLAGSIEFVYWIQNNSYLISTLKEFQLKDSNDMAQQIRKKAKSISKLLKDDKLLEEKRSNYHIYRNKMSQPANGKRSSLDITRHDVEPDVEAIGSPALEDGFNPFKRGTQSLDIKRSIGGSRGWESNGGLLGHKDRQSDEISRILANIEEE</sequence>
<accession>A0A1E3P332</accession>
<dbReference type="GO" id="GO:0005768">
    <property type="term" value="C:endosome"/>
    <property type="evidence" value="ECO:0007669"/>
    <property type="project" value="TreeGrafter"/>
</dbReference>
<dbReference type="PANTHER" id="PTHR12276">
    <property type="entry name" value="EPSIN/ENT-RELATED"/>
    <property type="match status" value="1"/>
</dbReference>
<organism evidence="2 3">
    <name type="scientific">Wickerhamomyces anomalus (strain ATCC 58044 / CBS 1984 / NCYC 433 / NRRL Y-366-8)</name>
    <name type="common">Yeast</name>
    <name type="synonym">Hansenula anomala</name>
    <dbReference type="NCBI Taxonomy" id="683960"/>
    <lineage>
        <taxon>Eukaryota</taxon>
        <taxon>Fungi</taxon>
        <taxon>Dikarya</taxon>
        <taxon>Ascomycota</taxon>
        <taxon>Saccharomycotina</taxon>
        <taxon>Saccharomycetes</taxon>
        <taxon>Phaffomycetales</taxon>
        <taxon>Wickerhamomycetaceae</taxon>
        <taxon>Wickerhamomyces</taxon>
    </lineage>
</organism>
<gene>
    <name evidence="2" type="ORF">WICANDRAFT_69659</name>
</gene>
<dbReference type="GO" id="GO:0005886">
    <property type="term" value="C:plasma membrane"/>
    <property type="evidence" value="ECO:0007669"/>
    <property type="project" value="TreeGrafter"/>
</dbReference>
<dbReference type="EMBL" id="KV454211">
    <property type="protein sequence ID" value="ODQ59297.1"/>
    <property type="molecule type" value="Genomic_DNA"/>
</dbReference>
<name>A0A1E3P332_WICAA</name>
<dbReference type="GO" id="GO:0030125">
    <property type="term" value="C:clathrin vesicle coat"/>
    <property type="evidence" value="ECO:0007669"/>
    <property type="project" value="TreeGrafter"/>
</dbReference>
<evidence type="ECO:0000313" key="2">
    <source>
        <dbReference type="EMBL" id="ODQ59297.1"/>
    </source>
</evidence>
<dbReference type="Pfam" id="PF01417">
    <property type="entry name" value="ENTH"/>
    <property type="match status" value="1"/>
</dbReference>
<dbReference type="InterPro" id="IPR013809">
    <property type="entry name" value="ENTH"/>
</dbReference>
<evidence type="ECO:0000259" key="1">
    <source>
        <dbReference type="PROSITE" id="PS50942"/>
    </source>
</evidence>
<dbReference type="Proteomes" id="UP000094112">
    <property type="component" value="Unassembled WGS sequence"/>
</dbReference>
<proteinExistence type="predicted"/>
<dbReference type="PROSITE" id="PS50942">
    <property type="entry name" value="ENTH"/>
    <property type="match status" value="1"/>
</dbReference>
<dbReference type="SMART" id="SM00273">
    <property type="entry name" value="ENTH"/>
    <property type="match status" value="1"/>
</dbReference>
<dbReference type="GO" id="GO:0006897">
    <property type="term" value="P:endocytosis"/>
    <property type="evidence" value="ECO:0007669"/>
    <property type="project" value="TreeGrafter"/>
</dbReference>
<dbReference type="STRING" id="683960.A0A1E3P332"/>
<dbReference type="Gene3D" id="1.25.40.90">
    <property type="match status" value="1"/>
</dbReference>
<dbReference type="GO" id="GO:0005543">
    <property type="term" value="F:phospholipid binding"/>
    <property type="evidence" value="ECO:0007669"/>
    <property type="project" value="TreeGrafter"/>
</dbReference>
<dbReference type="SUPFAM" id="SSF48464">
    <property type="entry name" value="ENTH/VHS domain"/>
    <property type="match status" value="1"/>
</dbReference>
<protein>
    <recommendedName>
        <fullName evidence="1">ENTH domain-containing protein</fullName>
    </recommendedName>
</protein>
<evidence type="ECO:0000313" key="3">
    <source>
        <dbReference type="Proteomes" id="UP000094112"/>
    </source>
</evidence>
<reference evidence="2 3" key="1">
    <citation type="journal article" date="2016" name="Proc. Natl. Acad. Sci. U.S.A.">
        <title>Comparative genomics of biotechnologically important yeasts.</title>
        <authorList>
            <person name="Riley R."/>
            <person name="Haridas S."/>
            <person name="Wolfe K.H."/>
            <person name="Lopes M.R."/>
            <person name="Hittinger C.T."/>
            <person name="Goeker M."/>
            <person name="Salamov A.A."/>
            <person name="Wisecaver J.H."/>
            <person name="Long T.M."/>
            <person name="Calvey C.H."/>
            <person name="Aerts A.L."/>
            <person name="Barry K.W."/>
            <person name="Choi C."/>
            <person name="Clum A."/>
            <person name="Coughlan A.Y."/>
            <person name="Deshpande S."/>
            <person name="Douglass A.P."/>
            <person name="Hanson S.J."/>
            <person name="Klenk H.-P."/>
            <person name="LaButti K.M."/>
            <person name="Lapidus A."/>
            <person name="Lindquist E.A."/>
            <person name="Lipzen A.M."/>
            <person name="Meier-Kolthoff J.P."/>
            <person name="Ohm R.A."/>
            <person name="Otillar R.P."/>
            <person name="Pangilinan J.L."/>
            <person name="Peng Y."/>
            <person name="Rokas A."/>
            <person name="Rosa C.A."/>
            <person name="Scheuner C."/>
            <person name="Sibirny A.A."/>
            <person name="Slot J.C."/>
            <person name="Stielow J.B."/>
            <person name="Sun H."/>
            <person name="Kurtzman C.P."/>
            <person name="Blackwell M."/>
            <person name="Grigoriev I.V."/>
            <person name="Jeffries T.W."/>
        </authorList>
    </citation>
    <scope>NUCLEOTIDE SEQUENCE [LARGE SCALE GENOMIC DNA]</scope>
    <source>
        <strain evidence="3">ATCC 58044 / CBS 1984 / NCYC 433 / NRRL Y-366-8</strain>
    </source>
</reference>
<dbReference type="PANTHER" id="PTHR12276:SF119">
    <property type="entry name" value="EPSIN-4"/>
    <property type="match status" value="1"/>
</dbReference>
<dbReference type="AlphaFoldDB" id="A0A1E3P332"/>
<dbReference type="InterPro" id="IPR008942">
    <property type="entry name" value="ENTH_VHS"/>
</dbReference>
<dbReference type="GO" id="GO:0007015">
    <property type="term" value="P:actin filament organization"/>
    <property type="evidence" value="ECO:0007669"/>
    <property type="project" value="TreeGrafter"/>
</dbReference>
<dbReference type="RefSeq" id="XP_019038504.1">
    <property type="nucleotide sequence ID" value="XM_019184178.1"/>
</dbReference>
<dbReference type="OrthoDB" id="4033880at2759"/>
<keyword evidence="3" id="KW-1185">Reference proteome</keyword>
<dbReference type="GO" id="GO:0030276">
    <property type="term" value="F:clathrin binding"/>
    <property type="evidence" value="ECO:0007669"/>
    <property type="project" value="TreeGrafter"/>
</dbReference>
<dbReference type="GeneID" id="30201424"/>
<feature type="domain" description="ENTH" evidence="1">
    <location>
        <begin position="9"/>
        <end position="139"/>
    </location>
</feature>